<keyword evidence="6" id="KW-1185">Reference proteome</keyword>
<feature type="domain" description="DYW" evidence="4">
    <location>
        <begin position="552"/>
        <end position="644"/>
    </location>
</feature>
<accession>A0A251MQR1</accession>
<dbReference type="InterPro" id="IPR032867">
    <property type="entry name" value="DYW_dom"/>
</dbReference>
<dbReference type="NCBIfam" id="TIGR00756">
    <property type="entry name" value="PPR"/>
    <property type="match status" value="3"/>
</dbReference>
<dbReference type="FunFam" id="1.25.40.10:FF:000407">
    <property type="entry name" value="Putative pentatricopeptide repeat-containing protein"/>
    <property type="match status" value="1"/>
</dbReference>
<dbReference type="Proteomes" id="UP000006882">
    <property type="component" value="Chromosome G8"/>
</dbReference>
<dbReference type="OrthoDB" id="185373at2759"/>
<dbReference type="FunFam" id="1.25.40.10:FF:000381">
    <property type="entry name" value="Pentatricopeptide repeat-containing protein"/>
    <property type="match status" value="1"/>
</dbReference>
<dbReference type="PROSITE" id="PS51375">
    <property type="entry name" value="PPR"/>
    <property type="match status" value="3"/>
</dbReference>
<dbReference type="InterPro" id="IPR046848">
    <property type="entry name" value="E_motif"/>
</dbReference>
<dbReference type="EMBL" id="CM007658">
    <property type="protein sequence ID" value="ONH89643.1"/>
    <property type="molecule type" value="Genomic_DNA"/>
</dbReference>
<proteinExistence type="inferred from homology"/>
<dbReference type="PANTHER" id="PTHR47926:SF533">
    <property type="entry name" value="DYW DOMAIN-CONTAINING PROTEIN"/>
    <property type="match status" value="1"/>
</dbReference>
<dbReference type="Gene3D" id="1.25.40.10">
    <property type="entry name" value="Tetratricopeptide repeat domain"/>
    <property type="match status" value="3"/>
</dbReference>
<dbReference type="Pfam" id="PF01535">
    <property type="entry name" value="PPR"/>
    <property type="match status" value="5"/>
</dbReference>
<dbReference type="Gramene" id="ONH89643">
    <property type="protein sequence ID" value="ONH89643"/>
    <property type="gene ID" value="PRUPE_8G006400"/>
</dbReference>
<dbReference type="GO" id="GO:0008270">
    <property type="term" value="F:zinc ion binding"/>
    <property type="evidence" value="ECO:0007669"/>
    <property type="project" value="InterPro"/>
</dbReference>
<gene>
    <name evidence="5" type="ORF">PRUPE_8G006400</name>
</gene>
<sequence>MITVASCSSSLLSSLQSLPGFLFKSRIFFYFHQIQNPQRFCKPFTQKRFHNALLSPQSSVQFPSHPNPDSLLSYLISAVSSCSSISYSRAIHSCVIKSFNYTDGFIGDQLVSCYTRLGRADDARNLFDEMPNKDLISWNSLISGFSRRGYVDKCLDAFFRMKFEMGIEPDEVTLISITSACASRGAVDEGKYIHGFALKLGVLWEVKLVNSLINLYGKSGYLDAVCRLVETMPVGNIVSWNLMIVSHAQNGSAADGVGYFNLMRRAGINPDDGTVLSLLEACENLGLQKLAEGVHGLITKCGLYANATVATGLLDLYAKLGRLNYSLKVFGEVNNPDKVAWTAMLAGNAVHGNGREAMELFEGMVKVGVEPDHVTFTHLLSACSHSGLVKEGKNYFDIMSQVYGIEPRLDHYSCMVDLLGRSGLLNDAYELIKRMPLKPNSAVWGALFGACRVYGNIELGKEVAERLFSLDPSDSRNYIMLSNMYSAAGLWRDASKVRALMKEKGLIRNPGCSFIEHGNKIHRFAVGDRSHPESEKIYTKLEEMIGKIREAGFVSKTEFILHDVEQAVKEDMISKHSEKLAIAFGLLVTNAGMPIIITKNLRICGDCHSTAKLISLIEKRTIIIRDSKRFHHFAAGICSCGDYW</sequence>
<evidence type="ECO:0000313" key="6">
    <source>
        <dbReference type="Proteomes" id="UP000006882"/>
    </source>
</evidence>
<dbReference type="InterPro" id="IPR046960">
    <property type="entry name" value="PPR_At4g14850-like_plant"/>
</dbReference>
<feature type="repeat" description="PPR" evidence="3">
    <location>
        <begin position="134"/>
        <end position="169"/>
    </location>
</feature>
<dbReference type="SMR" id="A0A251MQR1"/>
<dbReference type="AlphaFoldDB" id="A0A251MQR1"/>
<dbReference type="FunFam" id="1.25.40.10:FF:000475">
    <property type="entry name" value="Pentatricopeptide repeat-containing protein At5g40410, mitochondrial"/>
    <property type="match status" value="1"/>
</dbReference>
<evidence type="ECO:0000256" key="3">
    <source>
        <dbReference type="PROSITE-ProRule" id="PRU00708"/>
    </source>
</evidence>
<evidence type="ECO:0000256" key="1">
    <source>
        <dbReference type="ARBA" id="ARBA00006643"/>
    </source>
</evidence>
<evidence type="ECO:0000259" key="4">
    <source>
        <dbReference type="Pfam" id="PF14432"/>
    </source>
</evidence>
<feature type="repeat" description="PPR" evidence="3">
    <location>
        <begin position="236"/>
        <end position="270"/>
    </location>
</feature>
<dbReference type="Pfam" id="PF20431">
    <property type="entry name" value="E_motif"/>
    <property type="match status" value="1"/>
</dbReference>
<organism evidence="5 6">
    <name type="scientific">Prunus persica</name>
    <name type="common">Peach</name>
    <name type="synonym">Amygdalus persica</name>
    <dbReference type="NCBI Taxonomy" id="3760"/>
    <lineage>
        <taxon>Eukaryota</taxon>
        <taxon>Viridiplantae</taxon>
        <taxon>Streptophyta</taxon>
        <taxon>Embryophyta</taxon>
        <taxon>Tracheophyta</taxon>
        <taxon>Spermatophyta</taxon>
        <taxon>Magnoliopsida</taxon>
        <taxon>eudicotyledons</taxon>
        <taxon>Gunneridae</taxon>
        <taxon>Pentapetalae</taxon>
        <taxon>rosids</taxon>
        <taxon>fabids</taxon>
        <taxon>Rosales</taxon>
        <taxon>Rosaceae</taxon>
        <taxon>Amygdaloideae</taxon>
        <taxon>Amygdaleae</taxon>
        <taxon>Prunus</taxon>
    </lineage>
</organism>
<name>A0A251MQR1_PRUPE</name>
<dbReference type="GO" id="GO:0003723">
    <property type="term" value="F:RNA binding"/>
    <property type="evidence" value="ECO:0007669"/>
    <property type="project" value="InterPro"/>
</dbReference>
<comment type="similarity">
    <text evidence="1">Belongs to the PPR family. PCMP-H subfamily.</text>
</comment>
<dbReference type="Pfam" id="PF14432">
    <property type="entry name" value="DYW_deaminase"/>
    <property type="match status" value="1"/>
</dbReference>
<evidence type="ECO:0000256" key="2">
    <source>
        <dbReference type="ARBA" id="ARBA00022737"/>
    </source>
</evidence>
<dbReference type="InterPro" id="IPR011990">
    <property type="entry name" value="TPR-like_helical_dom_sf"/>
</dbReference>
<dbReference type="InterPro" id="IPR046849">
    <property type="entry name" value="E2_motif"/>
</dbReference>
<keyword evidence="2" id="KW-0677">Repeat</keyword>
<dbReference type="Pfam" id="PF13041">
    <property type="entry name" value="PPR_2"/>
    <property type="match status" value="1"/>
</dbReference>
<dbReference type="Pfam" id="PF20430">
    <property type="entry name" value="Eplus_motif"/>
    <property type="match status" value="1"/>
</dbReference>
<dbReference type="eggNOG" id="KOG4197">
    <property type="taxonomic scope" value="Eukaryota"/>
</dbReference>
<dbReference type="InterPro" id="IPR002885">
    <property type="entry name" value="PPR_rpt"/>
</dbReference>
<dbReference type="PANTHER" id="PTHR47926">
    <property type="entry name" value="PENTATRICOPEPTIDE REPEAT-CONTAINING PROTEIN"/>
    <property type="match status" value="1"/>
</dbReference>
<evidence type="ECO:0000313" key="5">
    <source>
        <dbReference type="EMBL" id="ONH89643.1"/>
    </source>
</evidence>
<reference evidence="5 6" key="1">
    <citation type="journal article" date="2013" name="Nat. Genet.">
        <title>The high-quality draft genome of peach (Prunus persica) identifies unique patterns of genetic diversity, domestication and genome evolution.</title>
        <authorList>
            <consortium name="International Peach Genome Initiative"/>
            <person name="Verde I."/>
            <person name="Abbott A.G."/>
            <person name="Scalabrin S."/>
            <person name="Jung S."/>
            <person name="Shu S."/>
            <person name="Marroni F."/>
            <person name="Zhebentyayeva T."/>
            <person name="Dettori M.T."/>
            <person name="Grimwood J."/>
            <person name="Cattonaro F."/>
            <person name="Zuccolo A."/>
            <person name="Rossini L."/>
            <person name="Jenkins J."/>
            <person name="Vendramin E."/>
            <person name="Meisel L.A."/>
            <person name="Decroocq V."/>
            <person name="Sosinski B."/>
            <person name="Prochnik S."/>
            <person name="Mitros T."/>
            <person name="Policriti A."/>
            <person name="Cipriani G."/>
            <person name="Dondini L."/>
            <person name="Ficklin S."/>
            <person name="Goodstein D.M."/>
            <person name="Xuan P."/>
            <person name="Del Fabbro C."/>
            <person name="Aramini V."/>
            <person name="Copetti D."/>
            <person name="Gonzalez S."/>
            <person name="Horner D.S."/>
            <person name="Falchi R."/>
            <person name="Lucas S."/>
            <person name="Mica E."/>
            <person name="Maldonado J."/>
            <person name="Lazzari B."/>
            <person name="Bielenberg D."/>
            <person name="Pirona R."/>
            <person name="Miculan M."/>
            <person name="Barakat A."/>
            <person name="Testolin R."/>
            <person name="Stella A."/>
            <person name="Tartarini S."/>
            <person name="Tonutti P."/>
            <person name="Arus P."/>
            <person name="Orellana A."/>
            <person name="Wells C."/>
            <person name="Main D."/>
            <person name="Vizzotto G."/>
            <person name="Silva H."/>
            <person name="Salamini F."/>
            <person name="Schmutz J."/>
            <person name="Morgante M."/>
            <person name="Rokhsar D.S."/>
        </authorList>
    </citation>
    <scope>NUCLEOTIDE SEQUENCE [LARGE SCALE GENOMIC DNA]</scope>
    <source>
        <strain evidence="6">cv. Nemared</strain>
    </source>
</reference>
<dbReference type="GO" id="GO:0009451">
    <property type="term" value="P:RNA modification"/>
    <property type="evidence" value="ECO:0007669"/>
    <property type="project" value="InterPro"/>
</dbReference>
<feature type="repeat" description="PPR" evidence="3">
    <location>
        <begin position="337"/>
        <end position="371"/>
    </location>
</feature>
<protein>
    <recommendedName>
        <fullName evidence="4">DYW domain-containing protein</fullName>
    </recommendedName>
</protein>